<sequence>MINKDKSVARGWGSIVFPGVDVWLLLVMLLILFLFVILVLFRGLFIVCGILILSMGGPLCDCEGRSS</sequence>
<keyword evidence="1" id="KW-0472">Membrane</keyword>
<evidence type="ECO:0000313" key="3">
    <source>
        <dbReference type="Proteomes" id="UP000785679"/>
    </source>
</evidence>
<gene>
    <name evidence="2" type="ORF">FGO68_gene319</name>
</gene>
<keyword evidence="1" id="KW-1133">Transmembrane helix</keyword>
<dbReference type="EMBL" id="RRYP01014351">
    <property type="protein sequence ID" value="TNV76025.1"/>
    <property type="molecule type" value="Genomic_DNA"/>
</dbReference>
<evidence type="ECO:0000313" key="2">
    <source>
        <dbReference type="EMBL" id="TNV76025.1"/>
    </source>
</evidence>
<keyword evidence="3" id="KW-1185">Reference proteome</keyword>
<reference evidence="2" key="1">
    <citation type="submission" date="2019-06" db="EMBL/GenBank/DDBJ databases">
        <authorList>
            <person name="Zheng W."/>
        </authorList>
    </citation>
    <scope>NUCLEOTIDE SEQUENCE</scope>
    <source>
        <strain evidence="2">QDHG01</strain>
    </source>
</reference>
<name>A0A8J8SZ80_HALGN</name>
<evidence type="ECO:0000256" key="1">
    <source>
        <dbReference type="SAM" id="Phobius"/>
    </source>
</evidence>
<protein>
    <recommendedName>
        <fullName evidence="4">Transmembrane protein</fullName>
    </recommendedName>
</protein>
<dbReference type="AlphaFoldDB" id="A0A8J8SZ80"/>
<organism evidence="2 3">
    <name type="scientific">Halteria grandinella</name>
    <dbReference type="NCBI Taxonomy" id="5974"/>
    <lineage>
        <taxon>Eukaryota</taxon>
        <taxon>Sar</taxon>
        <taxon>Alveolata</taxon>
        <taxon>Ciliophora</taxon>
        <taxon>Intramacronucleata</taxon>
        <taxon>Spirotrichea</taxon>
        <taxon>Stichotrichia</taxon>
        <taxon>Sporadotrichida</taxon>
        <taxon>Halteriidae</taxon>
        <taxon>Halteria</taxon>
    </lineage>
</organism>
<evidence type="ECO:0008006" key="4">
    <source>
        <dbReference type="Google" id="ProtNLM"/>
    </source>
</evidence>
<keyword evidence="1" id="KW-0812">Transmembrane</keyword>
<proteinExistence type="predicted"/>
<dbReference type="Proteomes" id="UP000785679">
    <property type="component" value="Unassembled WGS sequence"/>
</dbReference>
<comment type="caution">
    <text evidence="2">The sequence shown here is derived from an EMBL/GenBank/DDBJ whole genome shotgun (WGS) entry which is preliminary data.</text>
</comment>
<feature type="transmembrane region" description="Helical" evidence="1">
    <location>
        <begin position="22"/>
        <end position="53"/>
    </location>
</feature>
<accession>A0A8J8SZ80</accession>